<dbReference type="OrthoDB" id="655540at2759"/>
<dbReference type="AlphaFoldDB" id="A0A2U1KIH9"/>
<reference evidence="8 9" key="1">
    <citation type="journal article" date="2018" name="Mol. Plant">
        <title>The genome of Artemisia annua provides insight into the evolution of Asteraceae family and artemisinin biosynthesis.</title>
        <authorList>
            <person name="Shen Q."/>
            <person name="Zhang L."/>
            <person name="Liao Z."/>
            <person name="Wang S."/>
            <person name="Yan T."/>
            <person name="Shi P."/>
            <person name="Liu M."/>
            <person name="Fu X."/>
            <person name="Pan Q."/>
            <person name="Wang Y."/>
            <person name="Lv Z."/>
            <person name="Lu X."/>
            <person name="Zhang F."/>
            <person name="Jiang W."/>
            <person name="Ma Y."/>
            <person name="Chen M."/>
            <person name="Hao X."/>
            <person name="Li L."/>
            <person name="Tang Y."/>
            <person name="Lv G."/>
            <person name="Zhou Y."/>
            <person name="Sun X."/>
            <person name="Brodelius P.E."/>
            <person name="Rose J.K.C."/>
            <person name="Tang K."/>
        </authorList>
    </citation>
    <scope>NUCLEOTIDE SEQUENCE [LARGE SCALE GENOMIC DNA]</scope>
    <source>
        <strain evidence="9">cv. Huhao1</strain>
        <tissue evidence="8">Leaf</tissue>
    </source>
</reference>
<sequence>MKSDPLIKTYPDIGQVAFGWKGRVVISTFLYLEIFLTVVEFLIMEGDNLHKLFPNFDIFGKKIGGKQEFIILAALVILPTTWIKNLGFLAYFSACGAISSVILLLAVLWGGVFDGIGFHERGDLWNWSGIPTTVSLFTFCFLGHAIFPTICNSMEKKSQFPRVCHSKPRHSQ</sequence>
<feature type="transmembrane region" description="Helical" evidence="6">
    <location>
        <begin position="63"/>
        <end position="82"/>
    </location>
</feature>
<comment type="subcellular location">
    <subcellularLocation>
        <location evidence="1">Membrane</location>
        <topology evidence="1">Multi-pass membrane protein</topology>
    </subcellularLocation>
</comment>
<keyword evidence="3" id="KW-0813">Transport</keyword>
<feature type="transmembrane region" description="Helical" evidence="6">
    <location>
        <begin position="24"/>
        <end position="43"/>
    </location>
</feature>
<comment type="caution">
    <text evidence="8">The sequence shown here is derived from an EMBL/GenBank/DDBJ whole genome shotgun (WGS) entry which is preliminary data.</text>
</comment>
<dbReference type="Proteomes" id="UP000245207">
    <property type="component" value="Unassembled WGS sequence"/>
</dbReference>
<dbReference type="STRING" id="35608.A0A2U1KIH9"/>
<accession>A0A2U1KIH9</accession>
<evidence type="ECO:0000256" key="6">
    <source>
        <dbReference type="SAM" id="Phobius"/>
    </source>
</evidence>
<feature type="domain" description="Amino acid transporter transmembrane" evidence="7">
    <location>
        <begin position="3"/>
        <end position="162"/>
    </location>
</feature>
<keyword evidence="4 6" id="KW-1133">Transmembrane helix</keyword>
<feature type="transmembrane region" description="Helical" evidence="6">
    <location>
        <begin position="88"/>
        <end position="112"/>
    </location>
</feature>
<dbReference type="PANTHER" id="PTHR22950:SF698">
    <property type="entry name" value="AMINO ACID TRANSPORTER TRANSMEMBRANE DOMAIN-CONTAINING PROTEIN"/>
    <property type="match status" value="1"/>
</dbReference>
<keyword evidence="9" id="KW-1185">Reference proteome</keyword>
<dbReference type="GO" id="GO:0015179">
    <property type="term" value="F:L-amino acid transmembrane transporter activity"/>
    <property type="evidence" value="ECO:0007669"/>
    <property type="project" value="TreeGrafter"/>
</dbReference>
<evidence type="ECO:0000256" key="2">
    <source>
        <dbReference type="ARBA" id="ARBA00022692"/>
    </source>
</evidence>
<evidence type="ECO:0000259" key="7">
    <source>
        <dbReference type="Pfam" id="PF01490"/>
    </source>
</evidence>
<dbReference type="EMBL" id="PKPP01018137">
    <property type="protein sequence ID" value="PWA36473.1"/>
    <property type="molecule type" value="Genomic_DNA"/>
</dbReference>
<dbReference type="Pfam" id="PF01490">
    <property type="entry name" value="Aa_trans"/>
    <property type="match status" value="1"/>
</dbReference>
<keyword evidence="5 6" id="KW-0472">Membrane</keyword>
<feature type="transmembrane region" description="Helical" evidence="6">
    <location>
        <begin position="124"/>
        <end position="147"/>
    </location>
</feature>
<evidence type="ECO:0000256" key="1">
    <source>
        <dbReference type="ARBA" id="ARBA00004141"/>
    </source>
</evidence>
<evidence type="ECO:0000313" key="9">
    <source>
        <dbReference type="Proteomes" id="UP000245207"/>
    </source>
</evidence>
<proteinExistence type="predicted"/>
<evidence type="ECO:0000313" key="8">
    <source>
        <dbReference type="EMBL" id="PWA36473.1"/>
    </source>
</evidence>
<evidence type="ECO:0000256" key="5">
    <source>
        <dbReference type="ARBA" id="ARBA00023136"/>
    </source>
</evidence>
<keyword evidence="2 6" id="KW-0812">Transmembrane</keyword>
<keyword evidence="3" id="KW-0029">Amino-acid transport</keyword>
<dbReference type="PANTHER" id="PTHR22950">
    <property type="entry name" value="AMINO ACID TRANSPORTER"/>
    <property type="match status" value="1"/>
</dbReference>
<organism evidence="8 9">
    <name type="scientific">Artemisia annua</name>
    <name type="common">Sweet wormwood</name>
    <dbReference type="NCBI Taxonomy" id="35608"/>
    <lineage>
        <taxon>Eukaryota</taxon>
        <taxon>Viridiplantae</taxon>
        <taxon>Streptophyta</taxon>
        <taxon>Embryophyta</taxon>
        <taxon>Tracheophyta</taxon>
        <taxon>Spermatophyta</taxon>
        <taxon>Magnoliopsida</taxon>
        <taxon>eudicotyledons</taxon>
        <taxon>Gunneridae</taxon>
        <taxon>Pentapetalae</taxon>
        <taxon>asterids</taxon>
        <taxon>campanulids</taxon>
        <taxon>Asterales</taxon>
        <taxon>Asteraceae</taxon>
        <taxon>Asteroideae</taxon>
        <taxon>Anthemideae</taxon>
        <taxon>Artemisiinae</taxon>
        <taxon>Artemisia</taxon>
    </lineage>
</organism>
<gene>
    <name evidence="8" type="ORF">CTI12_AA599600</name>
</gene>
<name>A0A2U1KIH9_ARTAN</name>
<dbReference type="InterPro" id="IPR013057">
    <property type="entry name" value="AA_transpt_TM"/>
</dbReference>
<evidence type="ECO:0000256" key="3">
    <source>
        <dbReference type="ARBA" id="ARBA00022970"/>
    </source>
</evidence>
<dbReference type="GO" id="GO:0005774">
    <property type="term" value="C:vacuolar membrane"/>
    <property type="evidence" value="ECO:0007669"/>
    <property type="project" value="TreeGrafter"/>
</dbReference>
<protein>
    <submittedName>
        <fullName evidence="8">Amino acid transporter, transmembrane domain-containing protein</fullName>
    </submittedName>
</protein>
<evidence type="ECO:0000256" key="4">
    <source>
        <dbReference type="ARBA" id="ARBA00022989"/>
    </source>
</evidence>